<dbReference type="AlphaFoldDB" id="A0AAV7T7C5"/>
<evidence type="ECO:0008006" key="4">
    <source>
        <dbReference type="Google" id="ProtNLM"/>
    </source>
</evidence>
<keyword evidence="3" id="KW-1185">Reference proteome</keyword>
<reference evidence="2" key="1">
    <citation type="journal article" date="2022" name="bioRxiv">
        <title>Sequencing and chromosome-scale assembly of the giantPleurodeles waltlgenome.</title>
        <authorList>
            <person name="Brown T."/>
            <person name="Elewa A."/>
            <person name="Iarovenko S."/>
            <person name="Subramanian E."/>
            <person name="Araus A.J."/>
            <person name="Petzold A."/>
            <person name="Susuki M."/>
            <person name="Suzuki K.-i.T."/>
            <person name="Hayashi T."/>
            <person name="Toyoda A."/>
            <person name="Oliveira C."/>
            <person name="Osipova E."/>
            <person name="Leigh N.D."/>
            <person name="Simon A."/>
            <person name="Yun M.H."/>
        </authorList>
    </citation>
    <scope>NUCLEOTIDE SEQUENCE</scope>
    <source>
        <strain evidence="2">20211129_DDA</strain>
        <tissue evidence="2">Liver</tissue>
    </source>
</reference>
<evidence type="ECO:0000256" key="1">
    <source>
        <dbReference type="SAM" id="MobiDB-lite"/>
    </source>
</evidence>
<dbReference type="Proteomes" id="UP001066276">
    <property type="component" value="Chromosome 4_1"/>
</dbReference>
<protein>
    <recommendedName>
        <fullName evidence="4">Voltage-dependent R-type calcium channel subunit alpha-1E</fullName>
    </recommendedName>
</protein>
<evidence type="ECO:0000313" key="3">
    <source>
        <dbReference type="Proteomes" id="UP001066276"/>
    </source>
</evidence>
<proteinExistence type="predicted"/>
<gene>
    <name evidence="2" type="ORF">NDU88_003843</name>
</gene>
<organism evidence="2 3">
    <name type="scientific">Pleurodeles waltl</name>
    <name type="common">Iberian ribbed newt</name>
    <dbReference type="NCBI Taxonomy" id="8319"/>
    <lineage>
        <taxon>Eukaryota</taxon>
        <taxon>Metazoa</taxon>
        <taxon>Chordata</taxon>
        <taxon>Craniata</taxon>
        <taxon>Vertebrata</taxon>
        <taxon>Euteleostomi</taxon>
        <taxon>Amphibia</taxon>
        <taxon>Batrachia</taxon>
        <taxon>Caudata</taxon>
        <taxon>Salamandroidea</taxon>
        <taxon>Salamandridae</taxon>
        <taxon>Pleurodelinae</taxon>
        <taxon>Pleurodeles</taxon>
    </lineage>
</organism>
<accession>A0AAV7T7C5</accession>
<name>A0AAV7T7C5_PLEWA</name>
<sequence>MARFGETVVGRPSSADGSSERSKSLPTVAPATATGSQAAFKQSKAQRARTMALYNPIPVRQNCFTVNRSLFILGEDNALRKYAKKLIDWPYPFMMCAGDWGGNTGQASRSWAVWMWYMLSTYLDRLFEEDTPGDTNRLRDNETPTKKQMTLRLQ</sequence>
<comment type="caution">
    <text evidence="2">The sequence shown here is derived from an EMBL/GenBank/DDBJ whole genome shotgun (WGS) entry which is preliminary data.</text>
</comment>
<feature type="compositionally biased region" description="Basic and acidic residues" evidence="1">
    <location>
        <begin position="136"/>
        <end position="145"/>
    </location>
</feature>
<dbReference type="EMBL" id="JANPWB010000007">
    <property type="protein sequence ID" value="KAJ1171986.1"/>
    <property type="molecule type" value="Genomic_DNA"/>
</dbReference>
<feature type="region of interest" description="Disordered" evidence="1">
    <location>
        <begin position="1"/>
        <end position="40"/>
    </location>
</feature>
<evidence type="ECO:0000313" key="2">
    <source>
        <dbReference type="EMBL" id="KAJ1171986.1"/>
    </source>
</evidence>
<feature type="region of interest" description="Disordered" evidence="1">
    <location>
        <begin position="133"/>
        <end position="154"/>
    </location>
</feature>